<gene>
    <name evidence="6" type="ORF">RAK27_01440</name>
</gene>
<evidence type="ECO:0000313" key="6">
    <source>
        <dbReference type="EMBL" id="MDZ5757317.1"/>
    </source>
</evidence>
<dbReference type="EMBL" id="JAVBVO010000001">
    <property type="protein sequence ID" value="MDZ5757317.1"/>
    <property type="molecule type" value="Genomic_DNA"/>
</dbReference>
<protein>
    <submittedName>
        <fullName evidence="6">Flavin reductase family protein</fullName>
        <ecNumber evidence="6">1.5.1.-</ecNumber>
    </submittedName>
</protein>
<evidence type="ECO:0000256" key="4">
    <source>
        <dbReference type="ARBA" id="ARBA00038054"/>
    </source>
</evidence>
<feature type="domain" description="Flavin reductase like" evidence="5">
    <location>
        <begin position="20"/>
        <end position="172"/>
    </location>
</feature>
<comment type="similarity">
    <text evidence="4">Belongs to the flavoredoxin family.</text>
</comment>
<organism evidence="6 7">
    <name type="scientific">Carnobacterium maltaromaticum</name>
    <name type="common">Carnobacterium piscicola</name>
    <dbReference type="NCBI Taxonomy" id="2751"/>
    <lineage>
        <taxon>Bacteria</taxon>
        <taxon>Bacillati</taxon>
        <taxon>Bacillota</taxon>
        <taxon>Bacilli</taxon>
        <taxon>Lactobacillales</taxon>
        <taxon>Carnobacteriaceae</taxon>
        <taxon>Carnobacterium</taxon>
    </lineage>
</organism>
<dbReference type="EC" id="1.5.1.-" evidence="6"/>
<sequence length="206" mass="23090">MIHFTSDKLSKKQQYKFLSGSIIPRPIAWITTLTADGKTVNLAPFSFFSGVSNELPLLSIAILRQNGEMKDSARNLLATKEAVIHIVDESLIHVMNQTSRSLAPDQSEVELTNLTLEPSLSVQVPGISEAKIRFETTLHQYVPIKNQQDQVVTDLFILAVSDFHFSESVFDQKNDYILTEKLLPVARLAGNKYATLADEYTVKRPK</sequence>
<dbReference type="Gene3D" id="2.30.110.10">
    <property type="entry name" value="Electron Transport, Fmn-binding Protein, Chain A"/>
    <property type="match status" value="1"/>
</dbReference>
<reference evidence="6" key="1">
    <citation type="submission" date="2023-08" db="EMBL/GenBank/DDBJ databases">
        <title>Genomic characterization of piscicolin 126 produced by Carnobacterium maltaromaticum CM22 strain isolated from salmon (Salmo salar).</title>
        <authorList>
            <person name="Gonzalez-Gragera E."/>
            <person name="Garcia-Lopez J.D."/>
            <person name="Teso-Perez C."/>
            <person name="Gimenez-Hernandez I."/>
            <person name="Peralta-Sanchez J.M."/>
            <person name="Valdivia E."/>
            <person name="Montalban-Lopez M."/>
            <person name="Martin-Platero A.M."/>
            <person name="Banos A."/>
            <person name="Martinez-Bueno M."/>
        </authorList>
    </citation>
    <scope>NUCLEOTIDE SEQUENCE</scope>
    <source>
        <strain evidence="6">CM22</strain>
    </source>
</reference>
<keyword evidence="6" id="KW-0560">Oxidoreductase</keyword>
<dbReference type="GO" id="GO:0016646">
    <property type="term" value="F:oxidoreductase activity, acting on the CH-NH group of donors, NAD or NADP as acceptor"/>
    <property type="evidence" value="ECO:0007669"/>
    <property type="project" value="UniProtKB-ARBA"/>
</dbReference>
<dbReference type="Pfam" id="PF01613">
    <property type="entry name" value="Flavin_Reduct"/>
    <property type="match status" value="1"/>
</dbReference>
<keyword evidence="2" id="KW-0285">Flavoprotein</keyword>
<evidence type="ECO:0000256" key="1">
    <source>
        <dbReference type="ARBA" id="ARBA00001917"/>
    </source>
</evidence>
<dbReference type="SMART" id="SM00903">
    <property type="entry name" value="Flavin_Reduct"/>
    <property type="match status" value="1"/>
</dbReference>
<dbReference type="SUPFAM" id="SSF50475">
    <property type="entry name" value="FMN-binding split barrel"/>
    <property type="match status" value="1"/>
</dbReference>
<dbReference type="PANTHER" id="PTHR33798:SF5">
    <property type="entry name" value="FLAVIN REDUCTASE LIKE DOMAIN-CONTAINING PROTEIN"/>
    <property type="match status" value="1"/>
</dbReference>
<dbReference type="InterPro" id="IPR002563">
    <property type="entry name" value="Flavin_Rdtase-like_dom"/>
</dbReference>
<dbReference type="Proteomes" id="UP001290462">
    <property type="component" value="Unassembled WGS sequence"/>
</dbReference>
<name>A0AAW9K0K9_CARML</name>
<evidence type="ECO:0000259" key="5">
    <source>
        <dbReference type="SMART" id="SM00903"/>
    </source>
</evidence>
<evidence type="ECO:0000256" key="3">
    <source>
        <dbReference type="ARBA" id="ARBA00022643"/>
    </source>
</evidence>
<accession>A0AAW9K0K9</accession>
<evidence type="ECO:0000256" key="2">
    <source>
        <dbReference type="ARBA" id="ARBA00022630"/>
    </source>
</evidence>
<keyword evidence="3" id="KW-0288">FMN</keyword>
<dbReference type="GO" id="GO:0010181">
    <property type="term" value="F:FMN binding"/>
    <property type="evidence" value="ECO:0007669"/>
    <property type="project" value="InterPro"/>
</dbReference>
<comment type="caution">
    <text evidence="6">The sequence shown here is derived from an EMBL/GenBank/DDBJ whole genome shotgun (WGS) entry which is preliminary data.</text>
</comment>
<proteinExistence type="inferred from homology"/>
<dbReference type="InterPro" id="IPR012349">
    <property type="entry name" value="Split_barrel_FMN-bd"/>
</dbReference>
<evidence type="ECO:0000313" key="7">
    <source>
        <dbReference type="Proteomes" id="UP001290462"/>
    </source>
</evidence>
<dbReference type="AlphaFoldDB" id="A0AAW9K0K9"/>
<dbReference type="RefSeq" id="WP_322808311.1">
    <property type="nucleotide sequence ID" value="NZ_JAVBVO010000001.1"/>
</dbReference>
<dbReference type="PANTHER" id="PTHR33798">
    <property type="entry name" value="FLAVOPROTEIN OXYGENASE"/>
    <property type="match status" value="1"/>
</dbReference>
<comment type="cofactor">
    <cofactor evidence="1">
        <name>FMN</name>
        <dbReference type="ChEBI" id="CHEBI:58210"/>
    </cofactor>
</comment>